<evidence type="ECO:0000313" key="2">
    <source>
        <dbReference type="Proteomes" id="UP000245626"/>
    </source>
</evidence>
<accession>A0ACD0NWR2</accession>
<organism evidence="1 2">
    <name type="scientific">Violaceomyces palustris</name>
    <dbReference type="NCBI Taxonomy" id="1673888"/>
    <lineage>
        <taxon>Eukaryota</taxon>
        <taxon>Fungi</taxon>
        <taxon>Dikarya</taxon>
        <taxon>Basidiomycota</taxon>
        <taxon>Ustilaginomycotina</taxon>
        <taxon>Ustilaginomycetes</taxon>
        <taxon>Violaceomycetales</taxon>
        <taxon>Violaceomycetaceae</taxon>
        <taxon>Violaceomyces</taxon>
    </lineage>
</organism>
<gene>
    <name evidence="1" type="ORF">IE53DRAFT_104899</name>
</gene>
<keyword evidence="2" id="KW-1185">Reference proteome</keyword>
<dbReference type="EMBL" id="KZ819952">
    <property type="protein sequence ID" value="PWN50255.1"/>
    <property type="molecule type" value="Genomic_DNA"/>
</dbReference>
<evidence type="ECO:0000313" key="1">
    <source>
        <dbReference type="EMBL" id="PWN50255.1"/>
    </source>
</evidence>
<dbReference type="Proteomes" id="UP000245626">
    <property type="component" value="Unassembled WGS sequence"/>
</dbReference>
<reference evidence="1 2" key="1">
    <citation type="journal article" date="2018" name="Mol. Biol. Evol.">
        <title>Broad Genomic Sampling Reveals a Smut Pathogenic Ancestry of the Fungal Clade Ustilaginomycotina.</title>
        <authorList>
            <person name="Kijpornyongpan T."/>
            <person name="Mondo S.J."/>
            <person name="Barry K."/>
            <person name="Sandor L."/>
            <person name="Lee J."/>
            <person name="Lipzen A."/>
            <person name="Pangilinan J."/>
            <person name="LaButti K."/>
            <person name="Hainaut M."/>
            <person name="Henrissat B."/>
            <person name="Grigoriev I.V."/>
            <person name="Spatafora J.W."/>
            <person name="Aime M.C."/>
        </authorList>
    </citation>
    <scope>NUCLEOTIDE SEQUENCE [LARGE SCALE GENOMIC DNA]</scope>
    <source>
        <strain evidence="1 2">SA 807</strain>
    </source>
</reference>
<proteinExistence type="predicted"/>
<name>A0ACD0NWR2_9BASI</name>
<sequence>MNVTETRSEDENVMLQIKGGENDPSPPPPSILLIGMRGAGKTTLGRLAAHHLNLTFIDADQLFIQENRGMTPPQYVKSFGWEQFRGEETRILKDLVKRIQVGERLVGSVIHIYREVEMVLKESSRKGGRPAPSWAQTSQEVWERRRPWLRQCSSHEFVNFSEPPPLPQEEEVAGLEDQLMVEEELRQRLRFEAVERDFMRFLTRILEPYKSSITPLEKLGISDERDMDQRKRSYLATLPFSDLHPFVGQLPMAMTGASAVEIRADLFVDPTPVSERENPSLSFISEQIGLLRRNVPDLPIVFTLRTPTQGGVCVLPEESLYLSLKHALKLGVDFMDLEQGFNQKLCQNLVSDAKERSTSVIVSWRDKRSPKEGGFSWSSPTSTEIFRRAVELGADIVKMVGTAGEIQDNFALRTFASERGTTATTGPVVPLCAYNMGAKGRISRFLNPVLASVTHDLAKEGTRNVVGAPSMTFREMQQALHLCGMLAKKTFYCIRHREDARSLARTDRMSKWFSDYGLPYSIKEITLPLLPADARGGLCERIQSIRTEDQTFSGLCIVRGGEDEVLATEFSKLVEDHFSTSSSSPHHLQHARAPIDTLAMRSDKDDWVGSHTLTEALTSNISRKLSPSNATRRGTWASVICSSRQKGGRETLDSILTSLRSNGLKDVVVSESVRKACESIEARSSQPLDSQVQGGSVGETGSQKYWDRSPCIVIGVGQIHQGGTGKVGRGGEGTSEKEDLAQLLSSPSGGLALHIGVEKNGGGSIEGREGTLGTEKKEPWQELHQPALSSLEQAVSEESRRRRGWVWISNRELELEIDMQRFLAWTGRRYCV</sequence>
<protein>
    <submittedName>
        <fullName evidence="1">Aldolase</fullName>
    </submittedName>
</protein>